<accession>A0A177WCJ7</accession>
<reference evidence="1 2" key="1">
    <citation type="submission" date="2006-10" db="EMBL/GenBank/DDBJ databases">
        <title>The Genome Sequence of Batrachochytrium dendrobatidis JEL423.</title>
        <authorList>
            <consortium name="The Broad Institute Genome Sequencing Platform"/>
            <person name="Birren B."/>
            <person name="Lander E."/>
            <person name="Galagan J."/>
            <person name="Cuomo C."/>
            <person name="Devon K."/>
            <person name="Jaffe D."/>
            <person name="Butler J."/>
            <person name="Alvarez P."/>
            <person name="Gnerre S."/>
            <person name="Grabherr M."/>
            <person name="Kleber M."/>
            <person name="Mauceli E."/>
            <person name="Brockman W."/>
            <person name="Young S."/>
            <person name="LaButti K."/>
            <person name="Sykes S."/>
            <person name="DeCaprio D."/>
            <person name="Crawford M."/>
            <person name="Koehrsen M."/>
            <person name="Engels R."/>
            <person name="Montgomery P."/>
            <person name="Pearson M."/>
            <person name="Howarth C."/>
            <person name="Larson L."/>
            <person name="White J."/>
            <person name="O'Leary S."/>
            <person name="Kodira C."/>
            <person name="Zeng Q."/>
            <person name="Yandava C."/>
            <person name="Alvarado L."/>
            <person name="Longcore J."/>
            <person name="James T."/>
        </authorList>
    </citation>
    <scope>NUCLEOTIDE SEQUENCE [LARGE SCALE GENOMIC DNA]</scope>
    <source>
        <strain evidence="1 2">JEL423</strain>
    </source>
</reference>
<reference evidence="1 2" key="2">
    <citation type="submission" date="2016-05" db="EMBL/GenBank/DDBJ databases">
        <title>Lineage-specific infection strategies underlie the spectrum of fungal disease in amphibians.</title>
        <authorList>
            <person name="Cuomo C.A."/>
            <person name="Farrer R.A."/>
            <person name="James T."/>
            <person name="Longcore J."/>
            <person name="Birren B."/>
        </authorList>
    </citation>
    <scope>NUCLEOTIDE SEQUENCE [LARGE SCALE GENOMIC DNA]</scope>
    <source>
        <strain evidence="1 2">JEL423</strain>
    </source>
</reference>
<organism evidence="1 2">
    <name type="scientific">Batrachochytrium dendrobatidis (strain JEL423)</name>
    <dbReference type="NCBI Taxonomy" id="403673"/>
    <lineage>
        <taxon>Eukaryota</taxon>
        <taxon>Fungi</taxon>
        <taxon>Fungi incertae sedis</taxon>
        <taxon>Chytridiomycota</taxon>
        <taxon>Chytridiomycota incertae sedis</taxon>
        <taxon>Chytridiomycetes</taxon>
        <taxon>Rhizophydiales</taxon>
        <taxon>Rhizophydiales incertae sedis</taxon>
        <taxon>Batrachochytrium</taxon>
    </lineage>
</organism>
<dbReference type="OrthoDB" id="5564877at2759"/>
<name>A0A177WCJ7_BATDL</name>
<protein>
    <submittedName>
        <fullName evidence="1">Uncharacterized protein</fullName>
    </submittedName>
</protein>
<dbReference type="Proteomes" id="UP000077115">
    <property type="component" value="Unassembled WGS sequence"/>
</dbReference>
<evidence type="ECO:0000313" key="1">
    <source>
        <dbReference type="EMBL" id="OAJ37827.1"/>
    </source>
</evidence>
<dbReference type="AlphaFoldDB" id="A0A177WCJ7"/>
<dbReference type="PANTHER" id="PTHR39473">
    <property type="match status" value="1"/>
</dbReference>
<gene>
    <name evidence="1" type="ORF">BDEG_21808</name>
</gene>
<dbReference type="VEuPathDB" id="FungiDB:BDEG_21808"/>
<dbReference type="PANTHER" id="PTHR39473:SF1">
    <property type="entry name" value="DINB-LIKE DOMAIN-CONTAINING PROTEIN"/>
    <property type="match status" value="1"/>
</dbReference>
<proteinExistence type="predicted"/>
<dbReference type="EMBL" id="DS022301">
    <property type="protein sequence ID" value="OAJ37827.1"/>
    <property type="molecule type" value="Genomic_DNA"/>
</dbReference>
<evidence type="ECO:0000313" key="2">
    <source>
        <dbReference type="Proteomes" id="UP000077115"/>
    </source>
</evidence>
<dbReference type="STRING" id="403673.A0A177WCJ7"/>
<sequence length="171" mass="19183">MSEQTAELASHSMSIMPYSHTEQSLQLCRAARAIIEDFNSLLGVLSSNQFTTESKILPHSTIGKHIRHALDHFLLLLAGLQDLLDTRRSSNNHQNDCIDVTIDYDHRQRLTLLETDPKAAQTEFARICGKLEDALLYLDMNTSVCVLATTEVSGLPIKLASSMGREVWFIR</sequence>